<dbReference type="EMBL" id="BEXT01000001">
    <property type="protein sequence ID" value="GBC60883.1"/>
    <property type="molecule type" value="Genomic_DNA"/>
</dbReference>
<evidence type="ECO:0000313" key="2">
    <source>
        <dbReference type="Proteomes" id="UP000288096"/>
    </source>
</evidence>
<dbReference type="Proteomes" id="UP000288096">
    <property type="component" value="Unassembled WGS sequence"/>
</dbReference>
<dbReference type="AlphaFoldDB" id="A0A401FVA1"/>
<reference evidence="2" key="1">
    <citation type="submission" date="2017-11" db="EMBL/GenBank/DDBJ databases">
        <authorList>
            <person name="Watanabe M."/>
            <person name="Kojima H."/>
        </authorList>
    </citation>
    <scope>NUCLEOTIDE SEQUENCE [LARGE SCALE GENOMIC DNA]</scope>
    <source>
        <strain evidence="2">Tokyo 01</strain>
    </source>
</reference>
<keyword evidence="2" id="KW-1185">Reference proteome</keyword>
<dbReference type="RefSeq" id="WP_124328237.1">
    <property type="nucleotide sequence ID" value="NZ_BEXT01000001.1"/>
</dbReference>
<reference evidence="2" key="2">
    <citation type="submission" date="2019-01" db="EMBL/GenBank/DDBJ databases">
        <title>Genome sequence of Desulfonema ishimotonii strain Tokyo 01.</title>
        <authorList>
            <person name="Fukui M."/>
        </authorList>
    </citation>
    <scope>NUCLEOTIDE SEQUENCE [LARGE SCALE GENOMIC DNA]</scope>
    <source>
        <strain evidence="2">Tokyo 01</strain>
    </source>
</reference>
<dbReference type="OrthoDB" id="5418689at2"/>
<sequence length="302" mass="33784">MNNEKRCELLAQEIDRIFRRGLKLGDDVRHYIDSTFAHPTTEALQEILADADDADVMPLIELIFFPDEAIQAELEDLLSREGFQDGDDEKVLRCLLCRNAETRIHLPGSGEAIPLPVPEWAAGEFIARLKISGKADPRLVQAIHEHVAAGLQTPFKVKLRNSRFVPSDKKILFLCNLLDRIDAGAEEMAAIFDFTLAFLDEIDEGTAIFKALMDKKKRYFRSAEQAVKYEEALKTDNMETLLLRGVRMPHIDRGDALYKMGIIDRIATAVFGRTEHLAPVSTGADLGGYDAGDLKKVIDSLS</sequence>
<name>A0A401FVA1_9BACT</name>
<accession>A0A401FVA1</accession>
<organism evidence="1 2">
    <name type="scientific">Desulfonema ishimotonii</name>
    <dbReference type="NCBI Taxonomy" id="45657"/>
    <lineage>
        <taxon>Bacteria</taxon>
        <taxon>Pseudomonadati</taxon>
        <taxon>Thermodesulfobacteriota</taxon>
        <taxon>Desulfobacteria</taxon>
        <taxon>Desulfobacterales</taxon>
        <taxon>Desulfococcaceae</taxon>
        <taxon>Desulfonema</taxon>
    </lineage>
</organism>
<proteinExistence type="predicted"/>
<protein>
    <submittedName>
        <fullName evidence="1">Uncharacterized protein</fullName>
    </submittedName>
</protein>
<gene>
    <name evidence="1" type="ORF">DENIS_1843</name>
</gene>
<evidence type="ECO:0000313" key="1">
    <source>
        <dbReference type="EMBL" id="GBC60883.1"/>
    </source>
</evidence>
<comment type="caution">
    <text evidence="1">The sequence shown here is derived from an EMBL/GenBank/DDBJ whole genome shotgun (WGS) entry which is preliminary data.</text>
</comment>